<evidence type="ECO:0000313" key="1">
    <source>
        <dbReference type="EMBL" id="CAI9266400.1"/>
    </source>
</evidence>
<organism evidence="1 2">
    <name type="scientific">Lactuca saligna</name>
    <name type="common">Willowleaf lettuce</name>
    <dbReference type="NCBI Taxonomy" id="75948"/>
    <lineage>
        <taxon>Eukaryota</taxon>
        <taxon>Viridiplantae</taxon>
        <taxon>Streptophyta</taxon>
        <taxon>Embryophyta</taxon>
        <taxon>Tracheophyta</taxon>
        <taxon>Spermatophyta</taxon>
        <taxon>Magnoliopsida</taxon>
        <taxon>eudicotyledons</taxon>
        <taxon>Gunneridae</taxon>
        <taxon>Pentapetalae</taxon>
        <taxon>asterids</taxon>
        <taxon>campanulids</taxon>
        <taxon>Asterales</taxon>
        <taxon>Asteraceae</taxon>
        <taxon>Cichorioideae</taxon>
        <taxon>Cichorieae</taxon>
        <taxon>Lactucinae</taxon>
        <taxon>Lactuca</taxon>
    </lineage>
</organism>
<dbReference type="EMBL" id="OX465077">
    <property type="protein sequence ID" value="CAI9266400.1"/>
    <property type="molecule type" value="Genomic_DNA"/>
</dbReference>
<evidence type="ECO:0000313" key="2">
    <source>
        <dbReference type="Proteomes" id="UP001177003"/>
    </source>
</evidence>
<reference evidence="1" key="1">
    <citation type="submission" date="2023-04" db="EMBL/GenBank/DDBJ databases">
        <authorList>
            <person name="Vijverberg K."/>
            <person name="Xiong W."/>
            <person name="Schranz E."/>
        </authorList>
    </citation>
    <scope>NUCLEOTIDE SEQUENCE</scope>
</reference>
<sequence>MSLKSSWLKMNTKRICKSLSELLSKFMQEFYKVVIKVHARVYKGKLIVLFFLDIPRRCFQLRGDQGGGAYVDFKLKTSSLRRRLDRISTKYSSSTELLLKSCNVVLNCFISASFPPLALTFPFLMPHAYSRCTM</sequence>
<dbReference type="AlphaFoldDB" id="A0AA35Y5Z6"/>
<gene>
    <name evidence="1" type="ORF">LSALG_LOCUS6963</name>
</gene>
<dbReference type="Proteomes" id="UP001177003">
    <property type="component" value="Chromosome 1"/>
</dbReference>
<accession>A0AA35Y5Z6</accession>
<proteinExistence type="predicted"/>
<name>A0AA35Y5Z6_LACSI</name>
<keyword evidence="2" id="KW-1185">Reference proteome</keyword>
<protein>
    <submittedName>
        <fullName evidence="1">Uncharacterized protein</fullName>
    </submittedName>
</protein>